<dbReference type="Proteomes" id="UP000677305">
    <property type="component" value="Chromosome"/>
</dbReference>
<evidence type="ECO:0000259" key="1">
    <source>
        <dbReference type="Pfam" id="PF01402"/>
    </source>
</evidence>
<dbReference type="GO" id="GO:0006355">
    <property type="term" value="P:regulation of DNA-templated transcription"/>
    <property type="evidence" value="ECO:0007669"/>
    <property type="project" value="InterPro"/>
</dbReference>
<dbReference type="KEGG" id="vgu:HYG85_03875"/>
<protein>
    <submittedName>
        <fullName evidence="2">Ribbon-helix-helix protein, CopG family</fullName>
    </submittedName>
</protein>
<evidence type="ECO:0000313" key="3">
    <source>
        <dbReference type="Proteomes" id="UP000677305"/>
    </source>
</evidence>
<evidence type="ECO:0000313" key="2">
    <source>
        <dbReference type="EMBL" id="QUH31917.1"/>
    </source>
</evidence>
<dbReference type="InterPro" id="IPR002145">
    <property type="entry name" value="CopG"/>
</dbReference>
<dbReference type="Pfam" id="PF01402">
    <property type="entry name" value="RHH_1"/>
    <property type="match status" value="1"/>
</dbReference>
<reference evidence="2 3" key="1">
    <citation type="submission" date="2020-07" db="EMBL/GenBank/DDBJ databases">
        <title>Vallitalea guaymasensis genome.</title>
        <authorList>
            <person name="Postec A."/>
        </authorList>
    </citation>
    <scope>NUCLEOTIDE SEQUENCE [LARGE SCALE GENOMIC DNA]</scope>
    <source>
        <strain evidence="2 3">Ra1766G1</strain>
    </source>
</reference>
<organism evidence="2 3">
    <name type="scientific">Vallitalea guaymasensis</name>
    <dbReference type="NCBI Taxonomy" id="1185412"/>
    <lineage>
        <taxon>Bacteria</taxon>
        <taxon>Bacillati</taxon>
        <taxon>Bacillota</taxon>
        <taxon>Clostridia</taxon>
        <taxon>Lachnospirales</taxon>
        <taxon>Vallitaleaceae</taxon>
        <taxon>Vallitalea</taxon>
    </lineage>
</organism>
<feature type="domain" description="Ribbon-helix-helix protein CopG" evidence="1">
    <location>
        <begin position="17"/>
        <end position="55"/>
    </location>
</feature>
<dbReference type="AlphaFoldDB" id="A0A8J8MFE9"/>
<gene>
    <name evidence="2" type="ORF">HYG85_03875</name>
</gene>
<proteinExistence type="predicted"/>
<sequence length="56" mass="6660">MSKKVGRPFSENPKDIRLTIRLDKEHYEILEEYSNANKISKNEAVRNSIRKLKKKD</sequence>
<keyword evidence="3" id="KW-1185">Reference proteome</keyword>
<accession>A0A8J8MFE9</accession>
<dbReference type="EMBL" id="CP058561">
    <property type="protein sequence ID" value="QUH31917.1"/>
    <property type="molecule type" value="Genomic_DNA"/>
</dbReference>
<name>A0A8J8MFE9_9FIRM</name>